<dbReference type="EMBL" id="PNBA02000004">
    <property type="protein sequence ID" value="KAG6428033.1"/>
    <property type="molecule type" value="Genomic_DNA"/>
</dbReference>
<dbReference type="GO" id="GO:0003723">
    <property type="term" value="F:RNA binding"/>
    <property type="evidence" value="ECO:0007669"/>
    <property type="project" value="InterPro"/>
</dbReference>
<dbReference type="Pfam" id="PF01535">
    <property type="entry name" value="PPR"/>
    <property type="match status" value="3"/>
</dbReference>
<accession>A0A8X8Y8T2</accession>
<dbReference type="NCBIfam" id="TIGR00756">
    <property type="entry name" value="PPR"/>
    <property type="match status" value="4"/>
</dbReference>
<dbReference type="InterPro" id="IPR046960">
    <property type="entry name" value="PPR_At4g14850-like_plant"/>
</dbReference>
<dbReference type="GO" id="GO:0009451">
    <property type="term" value="P:RNA modification"/>
    <property type="evidence" value="ECO:0007669"/>
    <property type="project" value="InterPro"/>
</dbReference>
<reference evidence="3" key="2">
    <citation type="submission" date="2020-08" db="EMBL/GenBank/DDBJ databases">
        <title>Plant Genome Project.</title>
        <authorList>
            <person name="Zhang R.-G."/>
        </authorList>
    </citation>
    <scope>NUCLEOTIDE SEQUENCE</scope>
    <source>
        <strain evidence="3">Huo1</strain>
        <tissue evidence="3">Leaf</tissue>
    </source>
</reference>
<dbReference type="Proteomes" id="UP000298416">
    <property type="component" value="Unassembled WGS sequence"/>
</dbReference>
<evidence type="ECO:0000313" key="4">
    <source>
        <dbReference type="Proteomes" id="UP000298416"/>
    </source>
</evidence>
<feature type="repeat" description="PPR" evidence="2">
    <location>
        <begin position="306"/>
        <end position="340"/>
    </location>
</feature>
<dbReference type="FunFam" id="1.25.40.10:FF:000427">
    <property type="entry name" value="Pentatricopeptide repeat-containing protein chloroplastic"/>
    <property type="match status" value="1"/>
</dbReference>
<dbReference type="AlphaFoldDB" id="A0A8X8Y8T2"/>
<dbReference type="PROSITE" id="PS51375">
    <property type="entry name" value="PPR"/>
    <property type="match status" value="3"/>
</dbReference>
<dbReference type="Gene3D" id="1.25.40.10">
    <property type="entry name" value="Tetratricopeptide repeat domain"/>
    <property type="match status" value="3"/>
</dbReference>
<feature type="repeat" description="PPR" evidence="2">
    <location>
        <begin position="174"/>
        <end position="204"/>
    </location>
</feature>
<dbReference type="Pfam" id="PF13041">
    <property type="entry name" value="PPR_2"/>
    <property type="match status" value="1"/>
</dbReference>
<organism evidence="3">
    <name type="scientific">Salvia splendens</name>
    <name type="common">Scarlet sage</name>
    <dbReference type="NCBI Taxonomy" id="180675"/>
    <lineage>
        <taxon>Eukaryota</taxon>
        <taxon>Viridiplantae</taxon>
        <taxon>Streptophyta</taxon>
        <taxon>Embryophyta</taxon>
        <taxon>Tracheophyta</taxon>
        <taxon>Spermatophyta</taxon>
        <taxon>Magnoliopsida</taxon>
        <taxon>eudicotyledons</taxon>
        <taxon>Gunneridae</taxon>
        <taxon>Pentapetalae</taxon>
        <taxon>asterids</taxon>
        <taxon>lamiids</taxon>
        <taxon>Lamiales</taxon>
        <taxon>Lamiaceae</taxon>
        <taxon>Nepetoideae</taxon>
        <taxon>Mentheae</taxon>
        <taxon>Salviinae</taxon>
        <taxon>Salvia</taxon>
        <taxon>Salvia subgen. Calosphace</taxon>
        <taxon>core Calosphace</taxon>
    </lineage>
</organism>
<evidence type="ECO:0000256" key="2">
    <source>
        <dbReference type="PROSITE-ProRule" id="PRU00708"/>
    </source>
</evidence>
<name>A0A8X8Y8T2_SALSN</name>
<dbReference type="PANTHER" id="PTHR24015">
    <property type="entry name" value="OS07G0578800 PROTEIN-RELATED"/>
    <property type="match status" value="1"/>
</dbReference>
<evidence type="ECO:0000313" key="3">
    <source>
        <dbReference type="EMBL" id="KAG6428033.1"/>
    </source>
</evidence>
<dbReference type="InterPro" id="IPR002885">
    <property type="entry name" value="PPR_rpt"/>
</dbReference>
<evidence type="ECO:0008006" key="5">
    <source>
        <dbReference type="Google" id="ProtNLM"/>
    </source>
</evidence>
<keyword evidence="1" id="KW-0677">Repeat</keyword>
<protein>
    <recommendedName>
        <fullName evidence="5">Pentatricopeptide repeat-containing protein</fullName>
    </recommendedName>
</protein>
<reference evidence="3" key="1">
    <citation type="submission" date="2018-01" db="EMBL/GenBank/DDBJ databases">
        <authorList>
            <person name="Mao J.F."/>
        </authorList>
    </citation>
    <scope>NUCLEOTIDE SEQUENCE</scope>
    <source>
        <strain evidence="3">Huo1</strain>
        <tissue evidence="3">Leaf</tissue>
    </source>
</reference>
<sequence length="351" mass="38929">MDFAASIVSLPPSATLCAPKIQIQIEPISPKPNPQNGGLNSCKNLQEIKQIHAQYIKHGLVADPSLLTKLIAKYSELGLSESLEFAEKAFKMFKNSRRDRTSNIIYLYNSLVRGNSLAGAYNEAISLYVDMLIDDLEPDNYTFPFVLSACAKNSSLFEAIQIHGSVVKRGYHNDVFVSNSLVYCYGECGDTDSARKVLDEMPDRNVVSWTSLICSYARRDRHREAISLFFEMVGEGIEPNELTVVSVVSACAKLGDLDLGERVLNHVECSELEFNGVMVNAVVDMYIKCGRVEKARQIFDECADKDLVLYNTLLSNYVKLGMATDALDVFRGMLDIGVKPDNRGVCDGVFS</sequence>
<proteinExistence type="predicted"/>
<keyword evidence="4" id="KW-1185">Reference proteome</keyword>
<dbReference type="PANTHER" id="PTHR24015:SF1063">
    <property type="entry name" value="OS12G0156900 PROTEIN"/>
    <property type="match status" value="1"/>
</dbReference>
<gene>
    <name evidence="3" type="ORF">SASPL_112281</name>
</gene>
<dbReference type="SUPFAM" id="SSF48452">
    <property type="entry name" value="TPR-like"/>
    <property type="match status" value="1"/>
</dbReference>
<evidence type="ECO:0000256" key="1">
    <source>
        <dbReference type="ARBA" id="ARBA00022737"/>
    </source>
</evidence>
<dbReference type="InterPro" id="IPR011990">
    <property type="entry name" value="TPR-like_helical_dom_sf"/>
</dbReference>
<feature type="repeat" description="PPR" evidence="2">
    <location>
        <begin position="205"/>
        <end position="239"/>
    </location>
</feature>
<comment type="caution">
    <text evidence="3">The sequence shown here is derived from an EMBL/GenBank/DDBJ whole genome shotgun (WGS) entry which is preliminary data.</text>
</comment>